<dbReference type="FunFam" id="3.90.226.10:FF:000009">
    <property type="entry name" value="Carnitinyl-CoA dehydratase"/>
    <property type="match status" value="1"/>
</dbReference>
<proteinExistence type="inferred from homology"/>
<dbReference type="OrthoDB" id="8452484at2"/>
<organism evidence="6 7">
    <name type="scientific">Paraconexibacter algicola</name>
    <dbReference type="NCBI Taxonomy" id="2133960"/>
    <lineage>
        <taxon>Bacteria</taxon>
        <taxon>Bacillati</taxon>
        <taxon>Actinomycetota</taxon>
        <taxon>Thermoleophilia</taxon>
        <taxon>Solirubrobacterales</taxon>
        <taxon>Paraconexibacteraceae</taxon>
        <taxon>Paraconexibacter</taxon>
    </lineage>
</organism>
<dbReference type="InterPro" id="IPR029045">
    <property type="entry name" value="ClpP/crotonase-like_dom_sf"/>
</dbReference>
<accession>A0A2T4UJW2</accession>
<comment type="caution">
    <text evidence="6">The sequence shown here is derived from an EMBL/GenBank/DDBJ whole genome shotgun (WGS) entry which is preliminary data.</text>
</comment>
<evidence type="ECO:0000256" key="3">
    <source>
        <dbReference type="ARBA" id="ARBA00023239"/>
    </source>
</evidence>
<dbReference type="RefSeq" id="WP_107568164.1">
    <property type="nucleotide sequence ID" value="NZ_PYYB01000001.1"/>
</dbReference>
<dbReference type="Pfam" id="PF00378">
    <property type="entry name" value="ECH_1"/>
    <property type="match status" value="1"/>
</dbReference>
<dbReference type="InterPro" id="IPR001753">
    <property type="entry name" value="Enoyl-CoA_hydra/iso"/>
</dbReference>
<evidence type="ECO:0000256" key="1">
    <source>
        <dbReference type="ARBA" id="ARBA00005254"/>
    </source>
</evidence>
<comment type="catalytic activity">
    <reaction evidence="4">
        <text>a (3S)-3-hydroxyacyl-CoA = a (2E)-enoyl-CoA + H2O</text>
        <dbReference type="Rhea" id="RHEA:16105"/>
        <dbReference type="ChEBI" id="CHEBI:15377"/>
        <dbReference type="ChEBI" id="CHEBI:57318"/>
        <dbReference type="ChEBI" id="CHEBI:58856"/>
        <dbReference type="EC" id="4.2.1.17"/>
    </reaction>
</comment>
<gene>
    <name evidence="6" type="ORF">C7Y72_07590</name>
</gene>
<evidence type="ECO:0000313" key="7">
    <source>
        <dbReference type="Proteomes" id="UP000240739"/>
    </source>
</evidence>
<dbReference type="GO" id="GO:0004300">
    <property type="term" value="F:enoyl-CoA hydratase activity"/>
    <property type="evidence" value="ECO:0007669"/>
    <property type="project" value="UniProtKB-EC"/>
</dbReference>
<dbReference type="EMBL" id="PYYB01000001">
    <property type="protein sequence ID" value="PTL59519.1"/>
    <property type="molecule type" value="Genomic_DNA"/>
</dbReference>
<sequence length="257" mass="26091">MSTDTAAVVRATVEDRVLEIVLDRPPANALGAPIVDGLTAAVARLADDDVRAVLVRSAVPGYFAAGADIKQMGTLDGPSFAAYRDALRHPLEALAASRVPSVAAIDGLALGGGLELAMACTLRLATPASTVGLPEVKLGLIPGAGGTQRLTRVAGRGVALDLMLTGRSVDGTEAHRLGIVDRLVDGDVVTEARALARGLAASSAPAVASIIACVDAAAGDVAAGMAFEGEEVVRMITEGEAPEGIAAFLEKRRPVWA</sequence>
<dbReference type="GO" id="GO:0006635">
    <property type="term" value="P:fatty acid beta-oxidation"/>
    <property type="evidence" value="ECO:0007669"/>
    <property type="project" value="TreeGrafter"/>
</dbReference>
<protein>
    <recommendedName>
        <fullName evidence="2">enoyl-CoA hydratase</fullName>
        <ecNumber evidence="2">4.2.1.17</ecNumber>
    </recommendedName>
</protein>
<dbReference type="PANTHER" id="PTHR11941:SF54">
    <property type="entry name" value="ENOYL-COA HYDRATASE, MITOCHONDRIAL"/>
    <property type="match status" value="1"/>
</dbReference>
<keyword evidence="7" id="KW-1185">Reference proteome</keyword>
<name>A0A2T4UJW2_9ACTN</name>
<evidence type="ECO:0000256" key="2">
    <source>
        <dbReference type="ARBA" id="ARBA00012076"/>
    </source>
</evidence>
<comment type="similarity">
    <text evidence="1">Belongs to the enoyl-CoA hydratase/isomerase family.</text>
</comment>
<keyword evidence="3" id="KW-0456">Lyase</keyword>
<dbReference type="CDD" id="cd06558">
    <property type="entry name" value="crotonase-like"/>
    <property type="match status" value="1"/>
</dbReference>
<dbReference type="Proteomes" id="UP000240739">
    <property type="component" value="Unassembled WGS sequence"/>
</dbReference>
<evidence type="ECO:0000256" key="4">
    <source>
        <dbReference type="ARBA" id="ARBA00023709"/>
    </source>
</evidence>
<dbReference type="AlphaFoldDB" id="A0A2T4UJW2"/>
<reference evidence="6 7" key="1">
    <citation type="submission" date="2018-03" db="EMBL/GenBank/DDBJ databases">
        <title>Aquarubrobacter algicola gen. nov., sp. nov., a novel actinobacterium isolated from shallow eutrophic lake during the end of cyanobacterial harmful algal blooms.</title>
        <authorList>
            <person name="Chun S.J."/>
        </authorList>
    </citation>
    <scope>NUCLEOTIDE SEQUENCE [LARGE SCALE GENOMIC DNA]</scope>
    <source>
        <strain evidence="6 7">Seoho-28</strain>
    </source>
</reference>
<dbReference type="PANTHER" id="PTHR11941">
    <property type="entry name" value="ENOYL-COA HYDRATASE-RELATED"/>
    <property type="match status" value="1"/>
</dbReference>
<dbReference type="Gene3D" id="3.90.226.10">
    <property type="entry name" value="2-enoyl-CoA Hydratase, Chain A, domain 1"/>
    <property type="match status" value="1"/>
</dbReference>
<evidence type="ECO:0000313" key="6">
    <source>
        <dbReference type="EMBL" id="PTL59519.1"/>
    </source>
</evidence>
<evidence type="ECO:0000256" key="5">
    <source>
        <dbReference type="ARBA" id="ARBA00023717"/>
    </source>
</evidence>
<dbReference type="SUPFAM" id="SSF52096">
    <property type="entry name" value="ClpP/crotonase"/>
    <property type="match status" value="1"/>
</dbReference>
<dbReference type="EC" id="4.2.1.17" evidence="2"/>
<comment type="catalytic activity">
    <reaction evidence="5">
        <text>a 4-saturated-(3S)-3-hydroxyacyl-CoA = a (3E)-enoyl-CoA + H2O</text>
        <dbReference type="Rhea" id="RHEA:20724"/>
        <dbReference type="ChEBI" id="CHEBI:15377"/>
        <dbReference type="ChEBI" id="CHEBI:58521"/>
        <dbReference type="ChEBI" id="CHEBI:137480"/>
        <dbReference type="EC" id="4.2.1.17"/>
    </reaction>
</comment>